<dbReference type="OrthoDB" id="14103at2"/>
<feature type="transmembrane region" description="Helical" evidence="6">
    <location>
        <begin position="180"/>
        <end position="200"/>
    </location>
</feature>
<reference evidence="7 8" key="1">
    <citation type="submission" date="2017-02" db="EMBL/GenBank/DDBJ databases">
        <authorList>
            <person name="Peterson S.W."/>
        </authorList>
    </citation>
    <scope>NUCLEOTIDE SEQUENCE [LARGE SCALE GENOMIC DNA]</scope>
    <source>
        <strain evidence="7 8">DSM 16080</strain>
    </source>
</reference>
<dbReference type="Pfam" id="PF01810">
    <property type="entry name" value="LysE"/>
    <property type="match status" value="1"/>
</dbReference>
<dbReference type="GO" id="GO:0006865">
    <property type="term" value="P:amino acid transport"/>
    <property type="evidence" value="ECO:0007669"/>
    <property type="project" value="InterPro"/>
</dbReference>
<keyword evidence="8" id="KW-1185">Reference proteome</keyword>
<feature type="transmembrane region" description="Helical" evidence="6">
    <location>
        <begin position="45"/>
        <end position="65"/>
    </location>
</feature>
<keyword evidence="2" id="KW-1003">Cell membrane</keyword>
<evidence type="ECO:0000256" key="6">
    <source>
        <dbReference type="SAM" id="Phobius"/>
    </source>
</evidence>
<evidence type="ECO:0000313" key="8">
    <source>
        <dbReference type="Proteomes" id="UP000190027"/>
    </source>
</evidence>
<evidence type="ECO:0000256" key="3">
    <source>
        <dbReference type="ARBA" id="ARBA00022692"/>
    </source>
</evidence>
<dbReference type="EMBL" id="FUYC01000002">
    <property type="protein sequence ID" value="SKA74217.1"/>
    <property type="molecule type" value="Genomic_DNA"/>
</dbReference>
<evidence type="ECO:0000256" key="5">
    <source>
        <dbReference type="ARBA" id="ARBA00023136"/>
    </source>
</evidence>
<protein>
    <submittedName>
        <fullName evidence="7">Threonine/homoserine/homoserine lactone efflux protein</fullName>
    </submittedName>
</protein>
<evidence type="ECO:0000256" key="4">
    <source>
        <dbReference type="ARBA" id="ARBA00022989"/>
    </source>
</evidence>
<organism evidence="7 8">
    <name type="scientific">Paucidesulfovibrio gracilis DSM 16080</name>
    <dbReference type="NCBI Taxonomy" id="1121449"/>
    <lineage>
        <taxon>Bacteria</taxon>
        <taxon>Pseudomonadati</taxon>
        <taxon>Thermodesulfobacteriota</taxon>
        <taxon>Desulfovibrionia</taxon>
        <taxon>Desulfovibrionales</taxon>
        <taxon>Desulfovibrionaceae</taxon>
        <taxon>Paucidesulfovibrio</taxon>
    </lineage>
</organism>
<evidence type="ECO:0000256" key="1">
    <source>
        <dbReference type="ARBA" id="ARBA00004651"/>
    </source>
</evidence>
<evidence type="ECO:0000313" key="7">
    <source>
        <dbReference type="EMBL" id="SKA74217.1"/>
    </source>
</evidence>
<proteinExistence type="predicted"/>
<sequence length="211" mass="22736">MPDPYLSSLLAGAVLGLSAGAAPGPLLTLVLTETLTQGIRGGIRVAMAPLLTDPPIILLSVLLLAELARFSWALGILSAMGGVVVLHMARQTWTAPMNLPPGVERRSLSLRKGMITNLLNPHPYLFWFGVGAPMLLRDYQEHGVLAPILFLSSFYCCIVGAKVTVALLTARSRAFLRGRAYALLLKILALLLGLFGLFLLRDAWNLVRGLL</sequence>
<name>A0A1T4WAJ4_9BACT</name>
<dbReference type="STRING" id="1121449.SAMN02745704_00617"/>
<comment type="subcellular location">
    <subcellularLocation>
        <location evidence="1">Cell membrane</location>
        <topology evidence="1">Multi-pass membrane protein</topology>
    </subcellularLocation>
</comment>
<dbReference type="Proteomes" id="UP000190027">
    <property type="component" value="Unassembled WGS sequence"/>
</dbReference>
<feature type="transmembrane region" description="Helical" evidence="6">
    <location>
        <begin position="144"/>
        <end position="168"/>
    </location>
</feature>
<dbReference type="PANTHER" id="PTHR38825:SF2">
    <property type="entry name" value="LYSINE TRANSPORTER LYSE"/>
    <property type="match status" value="1"/>
</dbReference>
<keyword evidence="3 6" id="KW-0812">Transmembrane</keyword>
<keyword evidence="4 6" id="KW-1133">Transmembrane helix</keyword>
<dbReference type="AlphaFoldDB" id="A0A1T4WAJ4"/>
<dbReference type="PANTHER" id="PTHR38825">
    <property type="entry name" value="LYSINE EXPORTER PROTEIN (LYSE/YGGA)"/>
    <property type="match status" value="1"/>
</dbReference>
<gene>
    <name evidence="7" type="ORF">SAMN02745704_00617</name>
</gene>
<dbReference type="InterPro" id="IPR001123">
    <property type="entry name" value="LeuE-type"/>
</dbReference>
<keyword evidence="5 6" id="KW-0472">Membrane</keyword>
<dbReference type="RefSeq" id="WP_078716192.1">
    <property type="nucleotide sequence ID" value="NZ_FUYC01000002.1"/>
</dbReference>
<accession>A0A1T4WAJ4</accession>
<evidence type="ECO:0000256" key="2">
    <source>
        <dbReference type="ARBA" id="ARBA00022475"/>
    </source>
</evidence>
<feature type="transmembrane region" description="Helical" evidence="6">
    <location>
        <begin position="72"/>
        <end position="89"/>
    </location>
</feature>
<dbReference type="GO" id="GO:0005886">
    <property type="term" value="C:plasma membrane"/>
    <property type="evidence" value="ECO:0007669"/>
    <property type="project" value="UniProtKB-SubCell"/>
</dbReference>